<evidence type="ECO:0000313" key="3">
    <source>
        <dbReference type="Proteomes" id="UP001498771"/>
    </source>
</evidence>
<feature type="compositionally biased region" description="Low complexity" evidence="1">
    <location>
        <begin position="1"/>
        <end position="11"/>
    </location>
</feature>
<feature type="compositionally biased region" description="Pro residues" evidence="1">
    <location>
        <begin position="86"/>
        <end position="95"/>
    </location>
</feature>
<gene>
    <name evidence="2" type="ORF">BZA70DRAFT_271309</name>
</gene>
<feature type="compositionally biased region" description="Low complexity" evidence="1">
    <location>
        <begin position="501"/>
        <end position="514"/>
    </location>
</feature>
<evidence type="ECO:0000313" key="2">
    <source>
        <dbReference type="EMBL" id="KAK7207449.1"/>
    </source>
</evidence>
<dbReference type="EMBL" id="JBBJBU010000001">
    <property type="protein sequence ID" value="KAK7207449.1"/>
    <property type="molecule type" value="Genomic_DNA"/>
</dbReference>
<reference evidence="2 3" key="1">
    <citation type="submission" date="2024-03" db="EMBL/GenBank/DDBJ databases">
        <title>Genome-scale model development and genomic sequencing of the oleaginous clade Lipomyces.</title>
        <authorList>
            <consortium name="Lawrence Berkeley National Laboratory"/>
            <person name="Czajka J.J."/>
            <person name="Han Y."/>
            <person name="Kim J."/>
            <person name="Mondo S.J."/>
            <person name="Hofstad B.A."/>
            <person name="Robles A."/>
            <person name="Haridas S."/>
            <person name="Riley R."/>
            <person name="LaButti K."/>
            <person name="Pangilinan J."/>
            <person name="Andreopoulos W."/>
            <person name="Lipzen A."/>
            <person name="Yan J."/>
            <person name="Wang M."/>
            <person name="Ng V."/>
            <person name="Grigoriev I.V."/>
            <person name="Spatafora J.W."/>
            <person name="Magnuson J.K."/>
            <person name="Baker S.E."/>
            <person name="Pomraning K.R."/>
        </authorList>
    </citation>
    <scope>NUCLEOTIDE SEQUENCE [LARGE SCALE GENOMIC DNA]</scope>
    <source>
        <strain evidence="2 3">Phaff 52-87</strain>
    </source>
</reference>
<feature type="compositionally biased region" description="Basic residues" evidence="1">
    <location>
        <begin position="367"/>
        <end position="379"/>
    </location>
</feature>
<accession>A0ABR1FC68</accession>
<keyword evidence="3" id="KW-1185">Reference proteome</keyword>
<evidence type="ECO:0000256" key="1">
    <source>
        <dbReference type="SAM" id="MobiDB-lite"/>
    </source>
</evidence>
<sequence length="541" mass="57870">MSDPSRLSPPRRGGRGMAVEELYSIEQRGQRRHQQRGNQSPGQQRVDASVKSPAEDDSGLDELERLSVKTADDLAAGVDARVVLPLQPPPPPLPTASPQRPARHRRTITLPETGTEVTISDSESDSGSDNLRSGALLDDAASSNASYLSRRLSEFGQTVRGLMAQPNGNGLNGGRQMLLPETGMEFMITSSPSPEPVPEPVESVPAGTARTPRPPSRPFPSRPLTPLRQRLSTAIKRTRTFPRRAASKYSSATAPHIAKPRFRRVRLSRFFPCARPSSRATTTIHHSFSHEKNKRDAATSPVSLCAPARERVPVAGRRARSLSPGADANAARTQHSSRHSRSPTSPTSPSNAARSTAITKAPGSPTGRKRGSRRMKAKARASSVMNAIEQAATEALESLTLNQRGKSSSAKMLSEGRAADSLQRVKSSCGVFGNAFSGRRGGETNDDDAEHTNVDEPAQDPTAAAPIRSANDSQKTLVGDKNSSHPSSQVTLTPPTPLPAVAPSSSATASPVAKKTTKMRASVGQLRPVRVLSKRGRRRSF</sequence>
<feature type="compositionally biased region" description="Low complexity" evidence="1">
    <location>
        <begin position="342"/>
        <end position="357"/>
    </location>
</feature>
<feature type="region of interest" description="Disordered" evidence="1">
    <location>
        <begin position="190"/>
        <end position="225"/>
    </location>
</feature>
<feature type="region of interest" description="Disordered" evidence="1">
    <location>
        <begin position="81"/>
        <end position="135"/>
    </location>
</feature>
<organism evidence="2 3">
    <name type="scientific">Myxozyma melibiosi</name>
    <dbReference type="NCBI Taxonomy" id="54550"/>
    <lineage>
        <taxon>Eukaryota</taxon>
        <taxon>Fungi</taxon>
        <taxon>Dikarya</taxon>
        <taxon>Ascomycota</taxon>
        <taxon>Saccharomycotina</taxon>
        <taxon>Lipomycetes</taxon>
        <taxon>Lipomycetales</taxon>
        <taxon>Lipomycetaceae</taxon>
        <taxon>Myxozyma</taxon>
    </lineage>
</organism>
<feature type="region of interest" description="Disordered" evidence="1">
    <location>
        <begin position="1"/>
        <end position="66"/>
    </location>
</feature>
<feature type="region of interest" description="Disordered" evidence="1">
    <location>
        <begin position="276"/>
        <end position="384"/>
    </location>
</feature>
<name>A0ABR1FC68_9ASCO</name>
<dbReference type="GeneID" id="90036974"/>
<feature type="compositionally biased region" description="Pro residues" evidence="1">
    <location>
        <begin position="212"/>
        <end position="223"/>
    </location>
</feature>
<feature type="compositionally biased region" description="Basic and acidic residues" evidence="1">
    <location>
        <begin position="288"/>
        <end position="297"/>
    </location>
</feature>
<protein>
    <recommendedName>
        <fullName evidence="4">Shugoshin C-terminal domain-containing protein</fullName>
    </recommendedName>
</protein>
<dbReference type="Proteomes" id="UP001498771">
    <property type="component" value="Unassembled WGS sequence"/>
</dbReference>
<feature type="region of interest" description="Disordered" evidence="1">
    <location>
        <begin position="403"/>
        <end position="541"/>
    </location>
</feature>
<feature type="compositionally biased region" description="Basic residues" evidence="1">
    <location>
        <begin position="532"/>
        <end position="541"/>
    </location>
</feature>
<proteinExistence type="predicted"/>
<evidence type="ECO:0008006" key="4">
    <source>
        <dbReference type="Google" id="ProtNLM"/>
    </source>
</evidence>
<comment type="caution">
    <text evidence="2">The sequence shown here is derived from an EMBL/GenBank/DDBJ whole genome shotgun (WGS) entry which is preliminary data.</text>
</comment>
<feature type="compositionally biased region" description="Polar residues" evidence="1">
    <location>
        <begin position="110"/>
        <end position="130"/>
    </location>
</feature>
<dbReference type="RefSeq" id="XP_064770482.1">
    <property type="nucleotide sequence ID" value="XM_064911462.1"/>
</dbReference>